<gene>
    <name evidence="1" type="primary">RvY_06550-1</name>
    <name evidence="1" type="synonym">RvY_06550.1</name>
    <name evidence="1" type="ORF">RvY_06550</name>
</gene>
<evidence type="ECO:0000313" key="2">
    <source>
        <dbReference type="Proteomes" id="UP000186922"/>
    </source>
</evidence>
<proteinExistence type="predicted"/>
<dbReference type="EMBL" id="BDGG01000003">
    <property type="protein sequence ID" value="GAU94842.1"/>
    <property type="molecule type" value="Genomic_DNA"/>
</dbReference>
<keyword evidence="2" id="KW-1185">Reference proteome</keyword>
<organism evidence="1 2">
    <name type="scientific">Ramazzottius varieornatus</name>
    <name type="common">Water bear</name>
    <name type="synonym">Tardigrade</name>
    <dbReference type="NCBI Taxonomy" id="947166"/>
    <lineage>
        <taxon>Eukaryota</taxon>
        <taxon>Metazoa</taxon>
        <taxon>Ecdysozoa</taxon>
        <taxon>Tardigrada</taxon>
        <taxon>Eutardigrada</taxon>
        <taxon>Parachela</taxon>
        <taxon>Hypsibioidea</taxon>
        <taxon>Ramazzottiidae</taxon>
        <taxon>Ramazzottius</taxon>
    </lineage>
</organism>
<name>A0A1D1V4F6_RAMVA</name>
<protein>
    <submittedName>
        <fullName evidence="1">Uncharacterized protein</fullName>
    </submittedName>
</protein>
<reference evidence="1 2" key="1">
    <citation type="journal article" date="2016" name="Nat. Commun.">
        <title>Extremotolerant tardigrade genome and improved radiotolerance of human cultured cells by tardigrade-unique protein.</title>
        <authorList>
            <person name="Hashimoto T."/>
            <person name="Horikawa D.D."/>
            <person name="Saito Y."/>
            <person name="Kuwahara H."/>
            <person name="Kozuka-Hata H."/>
            <person name="Shin-I T."/>
            <person name="Minakuchi Y."/>
            <person name="Ohishi K."/>
            <person name="Motoyama A."/>
            <person name="Aizu T."/>
            <person name="Enomoto A."/>
            <person name="Kondo K."/>
            <person name="Tanaka S."/>
            <person name="Hara Y."/>
            <person name="Koshikawa S."/>
            <person name="Sagara H."/>
            <person name="Miura T."/>
            <person name="Yokobori S."/>
            <person name="Miyagawa K."/>
            <person name="Suzuki Y."/>
            <person name="Kubo T."/>
            <person name="Oyama M."/>
            <person name="Kohara Y."/>
            <person name="Fujiyama A."/>
            <person name="Arakawa K."/>
            <person name="Katayama T."/>
            <person name="Toyoda A."/>
            <person name="Kunieda T."/>
        </authorList>
    </citation>
    <scope>NUCLEOTIDE SEQUENCE [LARGE SCALE GENOMIC DNA]</scope>
    <source>
        <strain evidence="1 2">YOKOZUNA-1</strain>
    </source>
</reference>
<comment type="caution">
    <text evidence="1">The sequence shown here is derived from an EMBL/GenBank/DDBJ whole genome shotgun (WGS) entry which is preliminary data.</text>
</comment>
<sequence length="68" mass="8026">MCGPVTAQLYYTTIADYVTNDCNTVDLHVLQFLLNRDEDHPTGLKEFIREWREAGEKPLKRFRKSQRP</sequence>
<dbReference type="AlphaFoldDB" id="A0A1D1V4F6"/>
<dbReference type="Proteomes" id="UP000186922">
    <property type="component" value="Unassembled WGS sequence"/>
</dbReference>
<evidence type="ECO:0000313" key="1">
    <source>
        <dbReference type="EMBL" id="GAU94842.1"/>
    </source>
</evidence>
<accession>A0A1D1V4F6</accession>